<dbReference type="AlphaFoldDB" id="A0A0A9DGG8"/>
<accession>A0A0A9DGG8</accession>
<evidence type="ECO:0000313" key="1">
    <source>
        <dbReference type="EMBL" id="JAD82867.1"/>
    </source>
</evidence>
<proteinExistence type="predicted"/>
<reference evidence="1" key="2">
    <citation type="journal article" date="2015" name="Data Brief">
        <title>Shoot transcriptome of the giant reed, Arundo donax.</title>
        <authorList>
            <person name="Barrero R.A."/>
            <person name="Guerrero F.D."/>
            <person name="Moolhuijzen P."/>
            <person name="Goolsby J.A."/>
            <person name="Tidwell J."/>
            <person name="Bellgard S.E."/>
            <person name="Bellgard M.I."/>
        </authorList>
    </citation>
    <scope>NUCLEOTIDE SEQUENCE</scope>
    <source>
        <tissue evidence="1">Shoot tissue taken approximately 20 cm above the soil surface</tissue>
    </source>
</reference>
<protein>
    <submittedName>
        <fullName evidence="1">Uncharacterized protein</fullName>
    </submittedName>
</protein>
<organism evidence="1">
    <name type="scientific">Arundo donax</name>
    <name type="common">Giant reed</name>
    <name type="synonym">Donax arundinaceus</name>
    <dbReference type="NCBI Taxonomy" id="35708"/>
    <lineage>
        <taxon>Eukaryota</taxon>
        <taxon>Viridiplantae</taxon>
        <taxon>Streptophyta</taxon>
        <taxon>Embryophyta</taxon>
        <taxon>Tracheophyta</taxon>
        <taxon>Spermatophyta</taxon>
        <taxon>Magnoliopsida</taxon>
        <taxon>Liliopsida</taxon>
        <taxon>Poales</taxon>
        <taxon>Poaceae</taxon>
        <taxon>PACMAD clade</taxon>
        <taxon>Arundinoideae</taxon>
        <taxon>Arundineae</taxon>
        <taxon>Arundo</taxon>
    </lineage>
</organism>
<name>A0A0A9DGG8_ARUDO</name>
<sequence length="93" mass="10571">MTQALLANMSYHTTLERRFTGHQRYMLSTICGSTATSRHLCFLIRPLEATLWCSSTIHMVSFRLQGREMTSGPGFHPTQAIEIAYSCMVNCMH</sequence>
<reference evidence="1" key="1">
    <citation type="submission" date="2014-09" db="EMBL/GenBank/DDBJ databases">
        <authorList>
            <person name="Magalhaes I.L.F."/>
            <person name="Oliveira U."/>
            <person name="Santos F.R."/>
            <person name="Vidigal T.H.D.A."/>
            <person name="Brescovit A.D."/>
            <person name="Santos A.J."/>
        </authorList>
    </citation>
    <scope>NUCLEOTIDE SEQUENCE</scope>
    <source>
        <tissue evidence="1">Shoot tissue taken approximately 20 cm above the soil surface</tissue>
    </source>
</reference>
<dbReference type="EMBL" id="GBRH01215028">
    <property type="protein sequence ID" value="JAD82867.1"/>
    <property type="molecule type" value="Transcribed_RNA"/>
</dbReference>